<reference evidence="3 4" key="1">
    <citation type="submission" date="2023-03" db="EMBL/GenBank/DDBJ databases">
        <title>Bacillus Genome Sequencing.</title>
        <authorList>
            <person name="Dunlap C."/>
        </authorList>
    </citation>
    <scope>NUCLEOTIDE SEQUENCE [LARGE SCALE GENOMIC DNA]</scope>
    <source>
        <strain evidence="3 4">B-59205</strain>
    </source>
</reference>
<dbReference type="EMBL" id="JARSFG010000015">
    <property type="protein sequence ID" value="MEC1179001.1"/>
    <property type="molecule type" value="Genomic_DNA"/>
</dbReference>
<feature type="domain" description="Peptidase M20 dimerisation" evidence="2">
    <location>
        <begin position="177"/>
        <end position="267"/>
    </location>
</feature>
<sequence>MELNKLTVQTITEQMEKIFAYLHANPEISWKEVETTTYIAQLLKKEGLVPHTFDDMTGLYVDIGKGVPKVGFRTDMDALWQEVNGQFKANHSCGHDGHMTMAIGVALLLNEQKDHLPSAVRIIFQPAEEKGQGAKAIVAQGITAPLEYLFGTHVRPLVEIPDGVHAPALYHGAAKMFTGTITGIEAHGARPEQGINAIEVAAALVDAMKRHWISPTQSASIKMTQLQAGGSSANIIPGSATFSIDARAQTNETMEALTDGFQKAVAAVSTLYGAQIETTCAAHIVAAQVHDDAKAIMRQAIIETVGEQHCAEDVVTPGGEDFHFYAYTQPHLKTTMLGLGCGVTPGLHHPLMTFNKERLYVGANIIVKAVLLALQEVTSHHDVN</sequence>
<evidence type="ECO:0000313" key="3">
    <source>
        <dbReference type="EMBL" id="MEC1179001.1"/>
    </source>
</evidence>
<dbReference type="InterPro" id="IPR011650">
    <property type="entry name" value="Peptidase_M20_dimer"/>
</dbReference>
<keyword evidence="1" id="KW-0464">Manganese</keyword>
<dbReference type="PANTHER" id="PTHR11014:SF122">
    <property type="entry name" value="AMIDOHYDROLASE AMHX"/>
    <property type="match status" value="1"/>
</dbReference>
<dbReference type="PIRSF" id="PIRSF005962">
    <property type="entry name" value="Pept_M20D_amidohydro"/>
    <property type="match status" value="1"/>
</dbReference>
<proteinExistence type="predicted"/>
<gene>
    <name evidence="3" type="ORF">P9B03_10950</name>
</gene>
<dbReference type="SUPFAM" id="SSF53187">
    <property type="entry name" value="Zn-dependent exopeptidases"/>
    <property type="match status" value="1"/>
</dbReference>
<feature type="binding site" evidence="1">
    <location>
        <position position="129"/>
    </location>
    <ligand>
        <name>Mn(2+)</name>
        <dbReference type="ChEBI" id="CHEBI:29035"/>
        <label>2</label>
    </ligand>
</feature>
<dbReference type="NCBIfam" id="TIGR01891">
    <property type="entry name" value="amidohydrolases"/>
    <property type="match status" value="1"/>
</dbReference>
<feature type="binding site" evidence="1">
    <location>
        <position position="95"/>
    </location>
    <ligand>
        <name>Mn(2+)</name>
        <dbReference type="ChEBI" id="CHEBI:29035"/>
        <label>2</label>
    </ligand>
</feature>
<dbReference type="Pfam" id="PF01546">
    <property type="entry name" value="Peptidase_M20"/>
    <property type="match status" value="1"/>
</dbReference>
<dbReference type="GO" id="GO:0016787">
    <property type="term" value="F:hydrolase activity"/>
    <property type="evidence" value="ECO:0007669"/>
    <property type="project" value="InterPro"/>
</dbReference>
<comment type="caution">
    <text evidence="3">The sequence shown here is derived from an EMBL/GenBank/DDBJ whole genome shotgun (WGS) entry which is preliminary data.</text>
</comment>
<keyword evidence="4" id="KW-1185">Reference proteome</keyword>
<evidence type="ECO:0000256" key="1">
    <source>
        <dbReference type="PIRSR" id="PIRSR005962-1"/>
    </source>
</evidence>
<dbReference type="Proteomes" id="UP001344888">
    <property type="component" value="Unassembled WGS sequence"/>
</dbReference>
<feature type="binding site" evidence="1">
    <location>
        <position position="93"/>
    </location>
    <ligand>
        <name>Mn(2+)</name>
        <dbReference type="ChEBI" id="CHEBI:29035"/>
        <label>2</label>
    </ligand>
</feature>
<dbReference type="InterPro" id="IPR002933">
    <property type="entry name" value="Peptidase_M20"/>
</dbReference>
<dbReference type="InterPro" id="IPR017439">
    <property type="entry name" value="Amidohydrolase"/>
</dbReference>
<protein>
    <submittedName>
        <fullName evidence="3">Amidohydrolase</fullName>
    </submittedName>
</protein>
<organism evidence="3 4">
    <name type="scientific">Metasolibacillus meyeri</name>
    <dbReference type="NCBI Taxonomy" id="1071052"/>
    <lineage>
        <taxon>Bacteria</taxon>
        <taxon>Bacillati</taxon>
        <taxon>Bacillota</taxon>
        <taxon>Bacilli</taxon>
        <taxon>Bacillales</taxon>
        <taxon>Caryophanaceae</taxon>
        <taxon>Metasolibacillus</taxon>
    </lineage>
</organism>
<evidence type="ECO:0000313" key="4">
    <source>
        <dbReference type="Proteomes" id="UP001344888"/>
    </source>
</evidence>
<dbReference type="InterPro" id="IPR036264">
    <property type="entry name" value="Bact_exopeptidase_dim_dom"/>
</dbReference>
<feature type="binding site" evidence="1">
    <location>
        <position position="153"/>
    </location>
    <ligand>
        <name>Mn(2+)</name>
        <dbReference type="ChEBI" id="CHEBI:29035"/>
        <label>2</label>
    </ligand>
</feature>
<dbReference type="Gene3D" id="3.30.70.360">
    <property type="match status" value="1"/>
</dbReference>
<dbReference type="RefSeq" id="WP_326123487.1">
    <property type="nucleotide sequence ID" value="NZ_JARSFG010000015.1"/>
</dbReference>
<name>A0AAW9NR90_9BACL</name>
<dbReference type="Gene3D" id="3.40.630.10">
    <property type="entry name" value="Zn peptidases"/>
    <property type="match status" value="1"/>
</dbReference>
<accession>A0AAW9NR90</accession>
<feature type="binding site" evidence="1">
    <location>
        <position position="348"/>
    </location>
    <ligand>
        <name>Mn(2+)</name>
        <dbReference type="ChEBI" id="CHEBI:29035"/>
        <label>2</label>
    </ligand>
</feature>
<evidence type="ECO:0000259" key="2">
    <source>
        <dbReference type="Pfam" id="PF07687"/>
    </source>
</evidence>
<keyword evidence="1" id="KW-0479">Metal-binding</keyword>
<dbReference type="SUPFAM" id="SSF55031">
    <property type="entry name" value="Bacterial exopeptidase dimerisation domain"/>
    <property type="match status" value="1"/>
</dbReference>
<dbReference type="Pfam" id="PF07687">
    <property type="entry name" value="M20_dimer"/>
    <property type="match status" value="1"/>
</dbReference>
<dbReference type="PANTHER" id="PTHR11014">
    <property type="entry name" value="PEPTIDASE M20 FAMILY MEMBER"/>
    <property type="match status" value="1"/>
</dbReference>
<dbReference type="GO" id="GO:0046872">
    <property type="term" value="F:metal ion binding"/>
    <property type="evidence" value="ECO:0007669"/>
    <property type="project" value="UniProtKB-KW"/>
</dbReference>
<dbReference type="AlphaFoldDB" id="A0AAW9NR90"/>
<comment type="cofactor">
    <cofactor evidence="1">
        <name>Mn(2+)</name>
        <dbReference type="ChEBI" id="CHEBI:29035"/>
    </cofactor>
    <text evidence="1">The Mn(2+) ion enhances activity.</text>
</comment>